<keyword evidence="3" id="KW-1185">Reference proteome</keyword>
<dbReference type="InParanoid" id="A0A2U3N1S8"/>
<sequence>MKQLFLLSLIGISLTGCIVAPYDDGPRHSRYDDRSHHRHDGRDRRYERKTTVIQTVPDRQYRRW</sequence>
<evidence type="ECO:0000313" key="3">
    <source>
        <dbReference type="Proteomes" id="UP000245974"/>
    </source>
</evidence>
<dbReference type="AlphaFoldDB" id="A0A2U3N1S8"/>
<proteinExistence type="predicted"/>
<protein>
    <recommendedName>
        <fullName evidence="4">Lipoprotein</fullName>
    </recommendedName>
</protein>
<evidence type="ECO:0000256" key="1">
    <source>
        <dbReference type="SAM" id="MobiDB-lite"/>
    </source>
</evidence>
<accession>A0A2U3N1S8</accession>
<evidence type="ECO:0008006" key="4">
    <source>
        <dbReference type="Google" id="ProtNLM"/>
    </source>
</evidence>
<dbReference type="Proteomes" id="UP000245974">
    <property type="component" value="Unassembled WGS sequence"/>
</dbReference>
<reference evidence="3" key="1">
    <citation type="submission" date="2018-03" db="EMBL/GenBank/DDBJ databases">
        <authorList>
            <person name="Blom J."/>
        </authorList>
    </citation>
    <scope>NUCLEOTIDE SEQUENCE [LARGE SCALE GENOMIC DNA]</scope>
    <source>
        <strain evidence="3">KPC-SM-21</strain>
    </source>
</reference>
<dbReference type="RefSeq" id="WP_227591435.1">
    <property type="nucleotide sequence ID" value="NZ_OOGT01000154.1"/>
</dbReference>
<dbReference type="EMBL" id="OOGT01000154">
    <property type="protein sequence ID" value="SPL71618.1"/>
    <property type="molecule type" value="Genomic_DNA"/>
</dbReference>
<dbReference type="PROSITE" id="PS51257">
    <property type="entry name" value="PROKAR_LIPOPROTEIN"/>
    <property type="match status" value="1"/>
</dbReference>
<organism evidence="2 3">
    <name type="scientific">Acinetobacter stercoris</name>
    <dbReference type="NCBI Taxonomy" id="2126983"/>
    <lineage>
        <taxon>Bacteria</taxon>
        <taxon>Pseudomonadati</taxon>
        <taxon>Pseudomonadota</taxon>
        <taxon>Gammaproteobacteria</taxon>
        <taxon>Moraxellales</taxon>
        <taxon>Moraxellaceae</taxon>
        <taxon>Acinetobacter</taxon>
    </lineage>
</organism>
<feature type="region of interest" description="Disordered" evidence="1">
    <location>
        <begin position="22"/>
        <end position="52"/>
    </location>
</feature>
<gene>
    <name evidence="2" type="ORF">KPC_2796</name>
</gene>
<feature type="compositionally biased region" description="Basic and acidic residues" evidence="1">
    <location>
        <begin position="24"/>
        <end position="50"/>
    </location>
</feature>
<name>A0A2U3N1S8_9GAMM</name>
<evidence type="ECO:0000313" key="2">
    <source>
        <dbReference type="EMBL" id="SPL71618.1"/>
    </source>
</evidence>